<accession>A0A0A8Z1D5</accession>
<sequence>MYYRLIYRQKEKENQEHTDHSSTLPSSCKVTDLTPARTRFFAAGMRRQLGIK</sequence>
<evidence type="ECO:0000313" key="2">
    <source>
        <dbReference type="EMBL" id="JAD33214.1"/>
    </source>
</evidence>
<name>A0A0A8Z1D5_ARUDO</name>
<feature type="region of interest" description="Disordered" evidence="1">
    <location>
        <begin position="9"/>
        <end position="29"/>
    </location>
</feature>
<reference evidence="2" key="1">
    <citation type="submission" date="2014-09" db="EMBL/GenBank/DDBJ databases">
        <authorList>
            <person name="Magalhaes I.L.F."/>
            <person name="Oliveira U."/>
            <person name="Santos F.R."/>
            <person name="Vidigal T.H.D.A."/>
            <person name="Brescovit A.D."/>
            <person name="Santos A.J."/>
        </authorList>
    </citation>
    <scope>NUCLEOTIDE SEQUENCE</scope>
    <source>
        <tissue evidence="2">Shoot tissue taken approximately 20 cm above the soil surface</tissue>
    </source>
</reference>
<reference evidence="2" key="2">
    <citation type="journal article" date="2015" name="Data Brief">
        <title>Shoot transcriptome of the giant reed, Arundo donax.</title>
        <authorList>
            <person name="Barrero R.A."/>
            <person name="Guerrero F.D."/>
            <person name="Moolhuijzen P."/>
            <person name="Goolsby J.A."/>
            <person name="Tidwell J."/>
            <person name="Bellgard S.E."/>
            <person name="Bellgard M.I."/>
        </authorList>
    </citation>
    <scope>NUCLEOTIDE SEQUENCE</scope>
    <source>
        <tissue evidence="2">Shoot tissue taken approximately 20 cm above the soil surface</tissue>
    </source>
</reference>
<protein>
    <submittedName>
        <fullName evidence="2">Uncharacterized protein</fullName>
    </submittedName>
</protein>
<dbReference type="EMBL" id="GBRH01264681">
    <property type="protein sequence ID" value="JAD33214.1"/>
    <property type="molecule type" value="Transcribed_RNA"/>
</dbReference>
<evidence type="ECO:0000256" key="1">
    <source>
        <dbReference type="SAM" id="MobiDB-lite"/>
    </source>
</evidence>
<feature type="compositionally biased region" description="Basic and acidic residues" evidence="1">
    <location>
        <begin position="9"/>
        <end position="20"/>
    </location>
</feature>
<proteinExistence type="predicted"/>
<dbReference type="AlphaFoldDB" id="A0A0A8Z1D5"/>
<organism evidence="2">
    <name type="scientific">Arundo donax</name>
    <name type="common">Giant reed</name>
    <name type="synonym">Donax arundinaceus</name>
    <dbReference type="NCBI Taxonomy" id="35708"/>
    <lineage>
        <taxon>Eukaryota</taxon>
        <taxon>Viridiplantae</taxon>
        <taxon>Streptophyta</taxon>
        <taxon>Embryophyta</taxon>
        <taxon>Tracheophyta</taxon>
        <taxon>Spermatophyta</taxon>
        <taxon>Magnoliopsida</taxon>
        <taxon>Liliopsida</taxon>
        <taxon>Poales</taxon>
        <taxon>Poaceae</taxon>
        <taxon>PACMAD clade</taxon>
        <taxon>Arundinoideae</taxon>
        <taxon>Arundineae</taxon>
        <taxon>Arundo</taxon>
    </lineage>
</organism>